<evidence type="ECO:0000256" key="5">
    <source>
        <dbReference type="SAM" id="MobiDB-lite"/>
    </source>
</evidence>
<feature type="domain" description="ABC transporter" evidence="6">
    <location>
        <begin position="31"/>
        <end position="270"/>
    </location>
</feature>
<keyword evidence="3" id="KW-0547">Nucleotide-binding</keyword>
<dbReference type="PANTHER" id="PTHR43776:SF7">
    <property type="entry name" value="D,D-DIPEPTIDE TRANSPORT ATP-BINDING PROTEIN DDPF-RELATED"/>
    <property type="match status" value="1"/>
</dbReference>
<dbReference type="InterPro" id="IPR003593">
    <property type="entry name" value="AAA+_ATPase"/>
</dbReference>
<dbReference type="Pfam" id="PF00005">
    <property type="entry name" value="ABC_tran"/>
    <property type="match status" value="1"/>
</dbReference>
<sequence length="372" mass="38817">MRCLRPGEVPPAAPPATVDAPAPRKAGAVLLDVRDLVRRFGATVAVDHVDLTVHEGEVLGLVGESGSGKTTLARAIAGLAPDGTGTLALRGAPLPPRLSRREADVRRRVQMVFQNPDASLNPSHRVRTVLRRALATLAVPGAGREPAALDDLLERTRVDRELLDRLPGRLSGGQKQRVSITRGFAGRPDLVICDEPVSALDVSVQAAVLELLAEQRDRTGTSYLFISHDLAVVGHLADRIAVMYRGAVVEEGPAADVLHGPSHPYTALLVEAATRPVGAAGGPGATAPPVGAGAPSPSSARPAGCRFADRCARRITGLCAEVPPPIREVGAGHRVRCHLEVAELPLGSPASPPGQVVLREGGQQFPGVRGGR</sequence>
<dbReference type="Pfam" id="PF08352">
    <property type="entry name" value="oligo_HPY"/>
    <property type="match status" value="1"/>
</dbReference>
<accession>A0ABW7U5P0</accession>
<dbReference type="InterPro" id="IPR027417">
    <property type="entry name" value="P-loop_NTPase"/>
</dbReference>
<dbReference type="CDD" id="cd03257">
    <property type="entry name" value="ABC_NikE_OppD_transporters"/>
    <property type="match status" value="1"/>
</dbReference>
<keyword evidence="4 7" id="KW-0067">ATP-binding</keyword>
<feature type="region of interest" description="Disordered" evidence="5">
    <location>
        <begin position="1"/>
        <end position="21"/>
    </location>
</feature>
<reference evidence="7 8" key="1">
    <citation type="submission" date="2024-10" db="EMBL/GenBank/DDBJ databases">
        <title>The Natural Products Discovery Center: Release of the First 8490 Sequenced Strains for Exploring Actinobacteria Biosynthetic Diversity.</title>
        <authorList>
            <person name="Kalkreuter E."/>
            <person name="Kautsar S.A."/>
            <person name="Yang D."/>
            <person name="Bader C.D."/>
            <person name="Teijaro C.N."/>
            <person name="Fluegel L."/>
            <person name="Davis C.M."/>
            <person name="Simpson J.R."/>
            <person name="Lauterbach L."/>
            <person name="Steele A.D."/>
            <person name="Gui C."/>
            <person name="Meng S."/>
            <person name="Li G."/>
            <person name="Viehrig K."/>
            <person name="Ye F."/>
            <person name="Su P."/>
            <person name="Kiefer A.F."/>
            <person name="Nichols A."/>
            <person name="Cepeda A.J."/>
            <person name="Yan W."/>
            <person name="Fan B."/>
            <person name="Jiang Y."/>
            <person name="Adhikari A."/>
            <person name="Zheng C.-J."/>
            <person name="Schuster L."/>
            <person name="Cowan T.M."/>
            <person name="Smanski M.J."/>
            <person name="Chevrette M.G."/>
            <person name="De Carvalho L.P.S."/>
            <person name="Shen B."/>
        </authorList>
    </citation>
    <scope>NUCLEOTIDE SEQUENCE [LARGE SCALE GENOMIC DNA]</scope>
    <source>
        <strain evidence="7 8">NPDC020602</strain>
    </source>
</reference>
<evidence type="ECO:0000259" key="6">
    <source>
        <dbReference type="PROSITE" id="PS50893"/>
    </source>
</evidence>
<dbReference type="EMBL" id="JBIRUI010000005">
    <property type="protein sequence ID" value="MFI1714751.1"/>
    <property type="molecule type" value="Genomic_DNA"/>
</dbReference>
<evidence type="ECO:0000256" key="1">
    <source>
        <dbReference type="ARBA" id="ARBA00005417"/>
    </source>
</evidence>
<keyword evidence="2" id="KW-0813">Transport</keyword>
<comment type="caution">
    <text evidence="7">The sequence shown here is derived from an EMBL/GenBank/DDBJ whole genome shotgun (WGS) entry which is preliminary data.</text>
</comment>
<dbReference type="InterPro" id="IPR013563">
    <property type="entry name" value="Oligopep_ABC_C"/>
</dbReference>
<evidence type="ECO:0000256" key="4">
    <source>
        <dbReference type="ARBA" id="ARBA00022840"/>
    </source>
</evidence>
<evidence type="ECO:0000256" key="3">
    <source>
        <dbReference type="ARBA" id="ARBA00022741"/>
    </source>
</evidence>
<dbReference type="InterPro" id="IPR050319">
    <property type="entry name" value="ABC_transp_ATP-bind"/>
</dbReference>
<proteinExistence type="inferred from homology"/>
<dbReference type="Proteomes" id="UP001611339">
    <property type="component" value="Unassembled WGS sequence"/>
</dbReference>
<evidence type="ECO:0000313" key="7">
    <source>
        <dbReference type="EMBL" id="MFI1714751.1"/>
    </source>
</evidence>
<dbReference type="SUPFAM" id="SSF52540">
    <property type="entry name" value="P-loop containing nucleoside triphosphate hydrolases"/>
    <property type="match status" value="1"/>
</dbReference>
<dbReference type="RefSeq" id="WP_398709307.1">
    <property type="nucleotide sequence ID" value="NZ_JBIRUI010000005.1"/>
</dbReference>
<dbReference type="PROSITE" id="PS50893">
    <property type="entry name" value="ABC_TRANSPORTER_2"/>
    <property type="match status" value="1"/>
</dbReference>
<evidence type="ECO:0000313" key="8">
    <source>
        <dbReference type="Proteomes" id="UP001611339"/>
    </source>
</evidence>
<comment type="similarity">
    <text evidence="1">Belongs to the ABC transporter superfamily.</text>
</comment>
<evidence type="ECO:0000256" key="2">
    <source>
        <dbReference type="ARBA" id="ARBA00022448"/>
    </source>
</evidence>
<dbReference type="NCBIfam" id="TIGR01727">
    <property type="entry name" value="oligo_HPY"/>
    <property type="match status" value="1"/>
</dbReference>
<protein>
    <submittedName>
        <fullName evidence="7">ABC transporter ATP-binding protein</fullName>
    </submittedName>
</protein>
<dbReference type="GO" id="GO:0005524">
    <property type="term" value="F:ATP binding"/>
    <property type="evidence" value="ECO:0007669"/>
    <property type="project" value="UniProtKB-KW"/>
</dbReference>
<organism evidence="7 8">
    <name type="scientific">Streptomyces litmocidini</name>
    <dbReference type="NCBI Taxonomy" id="67318"/>
    <lineage>
        <taxon>Bacteria</taxon>
        <taxon>Bacillati</taxon>
        <taxon>Actinomycetota</taxon>
        <taxon>Actinomycetes</taxon>
        <taxon>Kitasatosporales</taxon>
        <taxon>Streptomycetaceae</taxon>
        <taxon>Streptomyces</taxon>
    </lineage>
</organism>
<dbReference type="InterPro" id="IPR003439">
    <property type="entry name" value="ABC_transporter-like_ATP-bd"/>
</dbReference>
<gene>
    <name evidence="7" type="ORF">ACH407_14415</name>
</gene>
<name>A0ABW7U5P0_9ACTN</name>
<dbReference type="PANTHER" id="PTHR43776">
    <property type="entry name" value="TRANSPORT ATP-BINDING PROTEIN"/>
    <property type="match status" value="1"/>
</dbReference>
<keyword evidence="8" id="KW-1185">Reference proteome</keyword>
<dbReference type="SMART" id="SM00382">
    <property type="entry name" value="AAA"/>
    <property type="match status" value="1"/>
</dbReference>
<dbReference type="Gene3D" id="3.40.50.300">
    <property type="entry name" value="P-loop containing nucleotide triphosphate hydrolases"/>
    <property type="match status" value="1"/>
</dbReference>